<keyword evidence="2" id="KW-1185">Reference proteome</keyword>
<protein>
    <recommendedName>
        <fullName evidence="3">Ribbon-helix-helix protein CopG domain-containing protein</fullName>
    </recommendedName>
</protein>
<dbReference type="EMBL" id="JAHQCS010000178">
    <property type="protein sequence ID" value="MBU9714406.1"/>
    <property type="molecule type" value="Genomic_DNA"/>
</dbReference>
<dbReference type="Proteomes" id="UP000784880">
    <property type="component" value="Unassembled WGS sequence"/>
</dbReference>
<proteinExistence type="predicted"/>
<organism evidence="1 2">
    <name type="scientific">Evansella tamaricis</name>
    <dbReference type="NCBI Taxonomy" id="2069301"/>
    <lineage>
        <taxon>Bacteria</taxon>
        <taxon>Bacillati</taxon>
        <taxon>Bacillota</taxon>
        <taxon>Bacilli</taxon>
        <taxon>Bacillales</taxon>
        <taxon>Bacillaceae</taxon>
        <taxon>Evansella</taxon>
    </lineage>
</organism>
<dbReference type="RefSeq" id="WP_217068959.1">
    <property type="nucleotide sequence ID" value="NZ_JAHQCS010000178.1"/>
</dbReference>
<name>A0ABS6JL49_9BACI</name>
<sequence length="84" mass="9489">MGRVNFRLRAIDSDIEQGIKQEMLSHGLDKSDAVRSLVRLGIIARKGNKPLQIKDEEQGNIELIKKDKNADELVTDLDNLINSF</sequence>
<evidence type="ECO:0008006" key="3">
    <source>
        <dbReference type="Google" id="ProtNLM"/>
    </source>
</evidence>
<gene>
    <name evidence="1" type="ORF">KS419_21945</name>
</gene>
<evidence type="ECO:0000313" key="2">
    <source>
        <dbReference type="Proteomes" id="UP000784880"/>
    </source>
</evidence>
<accession>A0ABS6JL49</accession>
<comment type="caution">
    <text evidence="1">The sequence shown here is derived from an EMBL/GenBank/DDBJ whole genome shotgun (WGS) entry which is preliminary data.</text>
</comment>
<reference evidence="1 2" key="1">
    <citation type="submission" date="2021-06" db="EMBL/GenBank/DDBJ databases">
        <title>Bacillus sp. RD4P76, an endophyte from a halophyte.</title>
        <authorList>
            <person name="Sun J.-Q."/>
        </authorList>
    </citation>
    <scope>NUCLEOTIDE SEQUENCE [LARGE SCALE GENOMIC DNA]</scope>
    <source>
        <strain evidence="1 2">CGMCC 1.15917</strain>
    </source>
</reference>
<evidence type="ECO:0000313" key="1">
    <source>
        <dbReference type="EMBL" id="MBU9714406.1"/>
    </source>
</evidence>